<name>A0A2P1PLY6_9GAMM</name>
<evidence type="ECO:0000313" key="2">
    <source>
        <dbReference type="Proteomes" id="UP000241074"/>
    </source>
</evidence>
<gene>
    <name evidence="1" type="ORF">C7S18_00975</name>
</gene>
<reference evidence="1 2" key="1">
    <citation type="submission" date="2018-03" db="EMBL/GenBank/DDBJ databases">
        <title>Ahniella affigens gen. nov., sp. nov., a gammaproteobacterium isolated from sandy soil near a stream.</title>
        <authorList>
            <person name="Ko Y."/>
            <person name="Kim J.-H."/>
        </authorList>
    </citation>
    <scope>NUCLEOTIDE SEQUENCE [LARGE SCALE GENOMIC DNA]</scope>
    <source>
        <strain evidence="1 2">D13</strain>
    </source>
</reference>
<reference evidence="1 2" key="2">
    <citation type="submission" date="2018-03" db="EMBL/GenBank/DDBJ databases">
        <authorList>
            <person name="Keele B.F."/>
        </authorList>
    </citation>
    <scope>NUCLEOTIDE SEQUENCE [LARGE SCALE GENOMIC DNA]</scope>
    <source>
        <strain evidence="1 2">D13</strain>
    </source>
</reference>
<accession>A0A2P1PLY6</accession>
<sequence length="423" mass="43915">MNLSLRSGRAATLVLLLVVSHLLPAADLVMGTYRIPLSNTDPDVQIDPQNATVSVAAAASAGVIGDGWCPPDVLGSIPAPAPYVEIRKNSGGIHRISIDPTKTRLLANGDVDVTPLTVGGRQGDGWCPATVTFTSTLTISNSIAAANVTPRTLAWATVGAASCNTTGTVFPAGVTTVSGWPLSGSVPTSSTGISVTVPDGGAYTFRINCLSATGGVFTRQVSLNAVLLSACTDTHAPPAGRSRMTSFNNVTGPWNTGNREFNLNQVLDTTRWDPALPGQLTSAGVNRSVIGYFGRTLGDTALVPVGASQYIAMKIVTTGMPAAFGAMSSEQPGQNAAPLLLSFSHCPGDFAPTDSRCVSDYGIAAMGWTFGSTPNTYCPLIEGVDYYLNMAFLNPTDNSSDCTVGTCWWLLTQSCQGNCRAVP</sequence>
<dbReference type="EMBL" id="CP027860">
    <property type="protein sequence ID" value="AVP95855.1"/>
    <property type="molecule type" value="Genomic_DNA"/>
</dbReference>
<proteinExistence type="predicted"/>
<protein>
    <submittedName>
        <fullName evidence="1">Uncharacterized protein</fullName>
    </submittedName>
</protein>
<evidence type="ECO:0000313" key="1">
    <source>
        <dbReference type="EMBL" id="AVP95855.1"/>
    </source>
</evidence>
<dbReference type="AlphaFoldDB" id="A0A2P1PLY6"/>
<dbReference type="Proteomes" id="UP000241074">
    <property type="component" value="Chromosome"/>
</dbReference>
<dbReference type="OrthoDB" id="5769363at2"/>
<keyword evidence="2" id="KW-1185">Reference proteome</keyword>
<dbReference type="KEGG" id="xba:C7S18_00975"/>
<dbReference type="RefSeq" id="WP_106889784.1">
    <property type="nucleotide sequence ID" value="NZ_CP027860.1"/>
</dbReference>
<organism evidence="1 2">
    <name type="scientific">Ahniella affigens</name>
    <dbReference type="NCBI Taxonomy" id="2021234"/>
    <lineage>
        <taxon>Bacteria</taxon>
        <taxon>Pseudomonadati</taxon>
        <taxon>Pseudomonadota</taxon>
        <taxon>Gammaproteobacteria</taxon>
        <taxon>Lysobacterales</taxon>
        <taxon>Rhodanobacteraceae</taxon>
        <taxon>Ahniella</taxon>
    </lineage>
</organism>